<dbReference type="GO" id="GO:0005548">
    <property type="term" value="F:phospholipid transporter activity"/>
    <property type="evidence" value="ECO:0007669"/>
    <property type="project" value="TreeGrafter"/>
</dbReference>
<organism evidence="2 3">
    <name type="scientific">Saccharopolyspora flava</name>
    <dbReference type="NCBI Taxonomy" id="95161"/>
    <lineage>
        <taxon>Bacteria</taxon>
        <taxon>Bacillati</taxon>
        <taxon>Actinomycetota</taxon>
        <taxon>Actinomycetes</taxon>
        <taxon>Pseudonocardiales</taxon>
        <taxon>Pseudonocardiaceae</taxon>
        <taxon>Saccharopolyspora</taxon>
    </lineage>
</organism>
<feature type="transmembrane region" description="Helical" evidence="1">
    <location>
        <begin position="95"/>
        <end position="115"/>
    </location>
</feature>
<keyword evidence="1" id="KW-0812">Transmembrane</keyword>
<dbReference type="Proteomes" id="UP000198852">
    <property type="component" value="Unassembled WGS sequence"/>
</dbReference>
<dbReference type="STRING" id="95161.SAMN05660874_02874"/>
<dbReference type="InterPro" id="IPR030802">
    <property type="entry name" value="Permease_MalE"/>
</dbReference>
<protein>
    <submittedName>
        <fullName evidence="2">Phospholipid/cholesterol/gamma-HCH transport system permease protein</fullName>
    </submittedName>
</protein>
<dbReference type="PANTHER" id="PTHR30188">
    <property type="entry name" value="ABC TRANSPORTER PERMEASE PROTEIN-RELATED"/>
    <property type="match status" value="1"/>
</dbReference>
<feature type="transmembrane region" description="Helical" evidence="1">
    <location>
        <begin position="42"/>
        <end position="65"/>
    </location>
</feature>
<dbReference type="Pfam" id="PF02405">
    <property type="entry name" value="MlaE"/>
    <property type="match status" value="1"/>
</dbReference>
<dbReference type="EMBL" id="FOZX01000004">
    <property type="protein sequence ID" value="SFS71751.1"/>
    <property type="molecule type" value="Genomic_DNA"/>
</dbReference>
<reference evidence="3" key="1">
    <citation type="submission" date="2016-10" db="EMBL/GenBank/DDBJ databases">
        <authorList>
            <person name="Varghese N."/>
            <person name="Submissions S."/>
        </authorList>
    </citation>
    <scope>NUCLEOTIDE SEQUENCE [LARGE SCALE GENOMIC DNA]</scope>
    <source>
        <strain evidence="3">DSM 44771</strain>
    </source>
</reference>
<dbReference type="PANTHER" id="PTHR30188:SF4">
    <property type="entry name" value="PROTEIN TRIGALACTOSYLDIACYLGLYCEROL 1, CHLOROPLASTIC"/>
    <property type="match status" value="1"/>
</dbReference>
<keyword evidence="1" id="KW-0472">Membrane</keyword>
<dbReference type="GO" id="GO:0043190">
    <property type="term" value="C:ATP-binding cassette (ABC) transporter complex"/>
    <property type="evidence" value="ECO:0007669"/>
    <property type="project" value="InterPro"/>
</dbReference>
<name>A0A1I6S475_9PSEU</name>
<dbReference type="RefSeq" id="WP_093417520.1">
    <property type="nucleotide sequence ID" value="NZ_FOZX01000004.1"/>
</dbReference>
<evidence type="ECO:0000313" key="3">
    <source>
        <dbReference type="Proteomes" id="UP000198852"/>
    </source>
</evidence>
<dbReference type="OrthoDB" id="5243306at2"/>
<dbReference type="AlphaFoldDB" id="A0A1I6S475"/>
<proteinExistence type="predicted"/>
<evidence type="ECO:0000313" key="2">
    <source>
        <dbReference type="EMBL" id="SFS71751.1"/>
    </source>
</evidence>
<sequence length="254" mass="26414">MANSGMARISVPVGSFYRLSAEVVRQGFRRPFQLREFLQQSWMIVSVSVVPTLLVAIPFCVIVVFQLNQLLTEIGATDLAGAGAGLAVVREIGPMVSVLVVAGAGATAICADLGARKIRDEIEALGVMGLNPVHRLVVPRVLASTVVALALNGLVTFVGLAGSFLFSVLVQKASAGLFVANLTLLTGIDDLLVSELKAAVFGLLSGLVACHLGLNAKGGPKGVGDAVNQTVVFSFILLFAANSLITAVFLQTRS</sequence>
<gene>
    <name evidence="2" type="ORF">SAMN05660874_02874</name>
</gene>
<accession>A0A1I6S475</accession>
<keyword evidence="3" id="KW-1185">Reference proteome</keyword>
<evidence type="ECO:0000256" key="1">
    <source>
        <dbReference type="SAM" id="Phobius"/>
    </source>
</evidence>
<keyword evidence="1" id="KW-1133">Transmembrane helix</keyword>
<feature type="transmembrane region" description="Helical" evidence="1">
    <location>
        <begin position="226"/>
        <end position="250"/>
    </location>
</feature>